<evidence type="ECO:0000256" key="11">
    <source>
        <dbReference type="ARBA" id="ARBA00023136"/>
    </source>
</evidence>
<evidence type="ECO:0000313" key="15">
    <source>
        <dbReference type="Proteomes" id="UP000001357"/>
    </source>
</evidence>
<dbReference type="PANTHER" id="PTHR23033">
    <property type="entry name" value="BETA1,3-GALACTOSYLTRANSFERASE"/>
    <property type="match status" value="1"/>
</dbReference>
<name>A9V355_MONBE</name>
<dbReference type="GO" id="GO:0016263">
    <property type="term" value="F:glycoprotein-N-acetylgalactosamine 3-beta-galactosyltransferase activity"/>
    <property type="evidence" value="ECO:0000318"/>
    <property type="project" value="GO_Central"/>
</dbReference>
<dbReference type="EMBL" id="CH991556">
    <property type="protein sequence ID" value="EDQ88129.1"/>
    <property type="molecule type" value="Genomic_DNA"/>
</dbReference>
<comment type="subcellular location">
    <subcellularLocation>
        <location evidence="1">Membrane</location>
        <topology evidence="1">Single-pass type II membrane protein</topology>
    </subcellularLocation>
</comment>
<keyword evidence="15" id="KW-1185">Reference proteome</keyword>
<gene>
    <name evidence="14" type="ORF">MONBRDRAFT_26713</name>
</gene>
<comment type="pathway">
    <text evidence="2">Protein modification; protein glycosylation.</text>
</comment>
<evidence type="ECO:0000256" key="3">
    <source>
        <dbReference type="ARBA" id="ARBA00006462"/>
    </source>
</evidence>
<keyword evidence="10" id="KW-1133">Transmembrane helix</keyword>
<dbReference type="GO" id="GO:0000166">
    <property type="term" value="F:nucleotide binding"/>
    <property type="evidence" value="ECO:0007669"/>
    <property type="project" value="UniProtKB-KW"/>
</dbReference>
<evidence type="ECO:0000256" key="8">
    <source>
        <dbReference type="ARBA" id="ARBA00022741"/>
    </source>
</evidence>
<dbReference type="STRING" id="81824.A9V355"/>
<sequence length="510" mass="56550">MVEQRLGIAMLLLGTLTLSSELRSDLQGLRADVQSVRRSAAPQQPLHAGAENGVKTGLVVNPPRLARDSPRLTSDAGLTNIFATEGSQIRSVFRAVEDCVKLTPDGRVLLLACGTTVNENAYLTAKGQIRLVKQSVCLEANIQEHRISTKPCEADSKAQQWRLEAPAPHRAGLLRSQANPSLCLSPHMNNIRLTPCGNNCQDFWMPVPDADPPSQAPMEEPTQSLLAQYNAAVRAAGVRVACFVITHPGNHDTKARMINATWGQRCNELVFVTTQPAPGLNAAIMHIDEPDDRKFLRTKGKFAYMHMYEHYLDRADWFVRADDDTYIVMENLKEYVETMSPDHLVALGRRFFNMGDRNSPFNAGGPGVVVSRAALKRLGDRTREGLEWTPPAFGQGDDLQAGQTFTAIGVEVLDTRGPDGKHRFHPLHVAIERQGRAPKPGSTYWFDQFSKDTQPMERCCVENWVGSHYTKPHEMLAWDAMETSGCTNNPAYVPHLRLPHSLAKAVRKHA</sequence>
<evidence type="ECO:0000256" key="7">
    <source>
        <dbReference type="ARBA" id="ARBA00022692"/>
    </source>
</evidence>
<dbReference type="InterPro" id="IPR003378">
    <property type="entry name" value="Fringe-like_glycosylTrfase"/>
</dbReference>
<dbReference type="Gene3D" id="3.90.550.50">
    <property type="match status" value="1"/>
</dbReference>
<dbReference type="GeneID" id="5892314"/>
<evidence type="ECO:0000256" key="10">
    <source>
        <dbReference type="ARBA" id="ARBA00022989"/>
    </source>
</evidence>
<dbReference type="Pfam" id="PF02434">
    <property type="entry name" value="Fringe"/>
    <property type="match status" value="1"/>
</dbReference>
<dbReference type="GO" id="GO:0016020">
    <property type="term" value="C:membrane"/>
    <property type="evidence" value="ECO:0007669"/>
    <property type="project" value="UniProtKB-SubCell"/>
</dbReference>
<comment type="similarity">
    <text evidence="3">Belongs to the glycosyltransferase 31 family. Beta3-Gal-T subfamily.</text>
</comment>
<dbReference type="InterPro" id="IPR026050">
    <property type="entry name" value="C1GALT1/C1GALT1_chp1"/>
</dbReference>
<evidence type="ECO:0000256" key="9">
    <source>
        <dbReference type="ARBA" id="ARBA00022968"/>
    </source>
</evidence>
<evidence type="ECO:0000256" key="2">
    <source>
        <dbReference type="ARBA" id="ARBA00004922"/>
    </source>
</evidence>
<proteinExistence type="inferred from homology"/>
<evidence type="ECO:0000313" key="14">
    <source>
        <dbReference type="EMBL" id="EDQ88129.1"/>
    </source>
</evidence>
<keyword evidence="6" id="KW-0808">Transferase</keyword>
<evidence type="ECO:0000256" key="1">
    <source>
        <dbReference type="ARBA" id="ARBA00004606"/>
    </source>
</evidence>
<keyword evidence="5" id="KW-0328">Glycosyltransferase</keyword>
<dbReference type="EC" id="2.4.1.122" evidence="4"/>
<dbReference type="PANTHER" id="PTHR23033:SF14">
    <property type="entry name" value="GLYCOPROTEIN-N-ACETYLGALACTOSAMINE 3-BETA-GALACTOSYLTRANSFERASE 1-RELATED"/>
    <property type="match status" value="1"/>
</dbReference>
<evidence type="ECO:0000256" key="6">
    <source>
        <dbReference type="ARBA" id="ARBA00022679"/>
    </source>
</evidence>
<dbReference type="FunFam" id="3.90.550.50:FF:000084">
    <property type="entry name" value="Predicted protein"/>
    <property type="match status" value="1"/>
</dbReference>
<accession>A9V355</accession>
<dbReference type="Proteomes" id="UP000001357">
    <property type="component" value="Unassembled WGS sequence"/>
</dbReference>
<feature type="signal peptide" evidence="12">
    <location>
        <begin position="1"/>
        <end position="19"/>
    </location>
</feature>
<dbReference type="eggNOG" id="KOG2246">
    <property type="taxonomic scope" value="Eukaryota"/>
</dbReference>
<keyword evidence="7" id="KW-0812">Transmembrane</keyword>
<dbReference type="SUPFAM" id="SSF50370">
    <property type="entry name" value="Ricin B-like lectins"/>
    <property type="match status" value="1"/>
</dbReference>
<reference evidence="14 15" key="1">
    <citation type="journal article" date="2008" name="Nature">
        <title>The genome of the choanoflagellate Monosiga brevicollis and the origin of metazoans.</title>
        <authorList>
            <consortium name="JGI Sequencing"/>
            <person name="King N."/>
            <person name="Westbrook M.J."/>
            <person name="Young S.L."/>
            <person name="Kuo A."/>
            <person name="Abedin M."/>
            <person name="Chapman J."/>
            <person name="Fairclough S."/>
            <person name="Hellsten U."/>
            <person name="Isogai Y."/>
            <person name="Letunic I."/>
            <person name="Marr M."/>
            <person name="Pincus D."/>
            <person name="Putnam N."/>
            <person name="Rokas A."/>
            <person name="Wright K.J."/>
            <person name="Zuzow R."/>
            <person name="Dirks W."/>
            <person name="Good M."/>
            <person name="Goodstein D."/>
            <person name="Lemons D."/>
            <person name="Li W."/>
            <person name="Lyons J.B."/>
            <person name="Morris A."/>
            <person name="Nichols S."/>
            <person name="Richter D.J."/>
            <person name="Salamov A."/>
            <person name="Bork P."/>
            <person name="Lim W.A."/>
            <person name="Manning G."/>
            <person name="Miller W.T."/>
            <person name="McGinnis W."/>
            <person name="Shapiro H."/>
            <person name="Tjian R."/>
            <person name="Grigoriev I.V."/>
            <person name="Rokhsar D."/>
        </authorList>
    </citation>
    <scope>NUCLEOTIDE SEQUENCE [LARGE SCALE GENOMIC DNA]</scope>
    <source>
        <strain evidence="15">MX1 / ATCC 50154</strain>
    </source>
</reference>
<evidence type="ECO:0000256" key="12">
    <source>
        <dbReference type="SAM" id="SignalP"/>
    </source>
</evidence>
<evidence type="ECO:0000259" key="13">
    <source>
        <dbReference type="Pfam" id="PF02434"/>
    </source>
</evidence>
<evidence type="ECO:0000256" key="4">
    <source>
        <dbReference type="ARBA" id="ARBA00012557"/>
    </source>
</evidence>
<feature type="chain" id="PRO_5002742628" description="N-acetylgalactosaminide beta-1,3-galactosyltransferase" evidence="12">
    <location>
        <begin position="20"/>
        <end position="510"/>
    </location>
</feature>
<dbReference type="Gene3D" id="2.80.10.50">
    <property type="match status" value="1"/>
</dbReference>
<keyword evidence="11" id="KW-0472">Membrane</keyword>
<dbReference type="AlphaFoldDB" id="A9V355"/>
<dbReference type="RefSeq" id="XP_001747205.1">
    <property type="nucleotide sequence ID" value="XM_001747153.1"/>
</dbReference>
<feature type="domain" description="Fringe-like glycosyltransferase" evidence="13">
    <location>
        <begin position="249"/>
        <end position="411"/>
    </location>
</feature>
<organism evidence="14 15">
    <name type="scientific">Monosiga brevicollis</name>
    <name type="common">Choanoflagellate</name>
    <dbReference type="NCBI Taxonomy" id="81824"/>
    <lineage>
        <taxon>Eukaryota</taxon>
        <taxon>Choanoflagellata</taxon>
        <taxon>Craspedida</taxon>
        <taxon>Salpingoecidae</taxon>
        <taxon>Monosiga</taxon>
    </lineage>
</organism>
<protein>
    <recommendedName>
        <fullName evidence="4">N-acetylgalactosaminide beta-1,3-galactosyltransferase</fullName>
        <ecNumber evidence="4">2.4.1.122</ecNumber>
    </recommendedName>
</protein>
<keyword evidence="8" id="KW-0547">Nucleotide-binding</keyword>
<keyword evidence="9" id="KW-0735">Signal-anchor</keyword>
<keyword evidence="12" id="KW-0732">Signal</keyword>
<dbReference type="KEGG" id="mbr:MONBRDRAFT_26713"/>
<dbReference type="InterPro" id="IPR035992">
    <property type="entry name" value="Ricin_B-like_lectins"/>
</dbReference>
<dbReference type="PROSITE" id="PS50231">
    <property type="entry name" value="RICIN_B_LECTIN"/>
    <property type="match status" value="1"/>
</dbReference>
<evidence type="ECO:0000256" key="5">
    <source>
        <dbReference type="ARBA" id="ARBA00022676"/>
    </source>
</evidence>
<dbReference type="InParanoid" id="A9V355"/>